<dbReference type="FunFam" id="3.40.50.720:FF:000084">
    <property type="entry name" value="Short-chain dehydrogenase reductase"/>
    <property type="match status" value="1"/>
</dbReference>
<reference evidence="2" key="1">
    <citation type="submission" date="2020-05" db="EMBL/GenBank/DDBJ databases">
        <authorList>
            <person name="Chiriac C."/>
            <person name="Salcher M."/>
            <person name="Ghai R."/>
            <person name="Kavagutti S V."/>
        </authorList>
    </citation>
    <scope>NUCLEOTIDE SEQUENCE</scope>
</reference>
<dbReference type="Pfam" id="PF13561">
    <property type="entry name" value="adh_short_C2"/>
    <property type="match status" value="1"/>
</dbReference>
<dbReference type="PROSITE" id="PS00061">
    <property type="entry name" value="ADH_SHORT"/>
    <property type="match status" value="1"/>
</dbReference>
<dbReference type="CDD" id="cd05233">
    <property type="entry name" value="SDR_c"/>
    <property type="match status" value="1"/>
</dbReference>
<protein>
    <submittedName>
        <fullName evidence="2">Unannotated protein</fullName>
    </submittedName>
</protein>
<proteinExistence type="predicted"/>
<dbReference type="PRINTS" id="PR00081">
    <property type="entry name" value="GDHRDH"/>
</dbReference>
<dbReference type="InterPro" id="IPR020904">
    <property type="entry name" value="Sc_DH/Rdtase_CS"/>
</dbReference>
<dbReference type="InterPro" id="IPR036291">
    <property type="entry name" value="NAD(P)-bd_dom_sf"/>
</dbReference>
<dbReference type="AlphaFoldDB" id="A0A6J6CM89"/>
<dbReference type="Gene3D" id="3.40.50.720">
    <property type="entry name" value="NAD(P)-binding Rossmann-like Domain"/>
    <property type="match status" value="1"/>
</dbReference>
<feature type="domain" description="Ketoreductase" evidence="1">
    <location>
        <begin position="12"/>
        <end position="192"/>
    </location>
</feature>
<dbReference type="SUPFAM" id="SSF51735">
    <property type="entry name" value="NAD(P)-binding Rossmann-fold domains"/>
    <property type="match status" value="1"/>
</dbReference>
<name>A0A6J6CM89_9ZZZZ</name>
<gene>
    <name evidence="2" type="ORF">UFOPK1506_00550</name>
</gene>
<dbReference type="SMART" id="SM00822">
    <property type="entry name" value="PKS_KR"/>
    <property type="match status" value="1"/>
</dbReference>
<dbReference type="InterPro" id="IPR002347">
    <property type="entry name" value="SDR_fam"/>
</dbReference>
<evidence type="ECO:0000313" key="2">
    <source>
        <dbReference type="EMBL" id="CAB4552601.1"/>
    </source>
</evidence>
<dbReference type="EMBL" id="CAEZSV010000079">
    <property type="protein sequence ID" value="CAB4552601.1"/>
    <property type="molecule type" value="Genomic_DNA"/>
</dbReference>
<dbReference type="PANTHER" id="PTHR43975">
    <property type="entry name" value="ZGC:101858"/>
    <property type="match status" value="1"/>
</dbReference>
<organism evidence="2">
    <name type="scientific">freshwater metagenome</name>
    <dbReference type="NCBI Taxonomy" id="449393"/>
    <lineage>
        <taxon>unclassified sequences</taxon>
        <taxon>metagenomes</taxon>
        <taxon>ecological metagenomes</taxon>
    </lineage>
</organism>
<dbReference type="PRINTS" id="PR00080">
    <property type="entry name" value="SDRFAMILY"/>
</dbReference>
<accession>A0A6J6CM89</accession>
<sequence>MTQPSTGRLSGKSIIVTGGTSGIGAAIARAIVHEGGQVLVHGINKDEGHALVASLGQSAALCIADLAELHSPSTIVEAALAAFGKIDGLVNNAAIIERSNLGAITPNGFDQTIAVNTKAPLFLIQAAHPHLVKTKGSVLNIGSINAYAGESTLLAYSMSKGALQTMTRNLANALGVTGVRINLINPGWILTEREDRDQVARGLEVGWHQKLDRSAIPLGEMSTPENLAHAAIYWLSDESYPFTGSVVELEQFSIIGRNPEKL</sequence>
<evidence type="ECO:0000259" key="1">
    <source>
        <dbReference type="SMART" id="SM00822"/>
    </source>
</evidence>
<dbReference type="PANTHER" id="PTHR43975:SF2">
    <property type="entry name" value="EG:BACR7A4.14 PROTEIN-RELATED"/>
    <property type="match status" value="1"/>
</dbReference>
<dbReference type="InterPro" id="IPR057326">
    <property type="entry name" value="KR_dom"/>
</dbReference>